<keyword evidence="9" id="KW-0460">Magnesium</keyword>
<evidence type="ECO:0000256" key="4">
    <source>
        <dbReference type="ARBA" id="ARBA00011233"/>
    </source>
</evidence>
<evidence type="ECO:0000313" key="11">
    <source>
        <dbReference type="EMBL" id="MBT0959021.1"/>
    </source>
</evidence>
<comment type="function">
    <text evidence="7 10">Catalyzes the aldol cleavage of 4-hydroxy-4-methyl-2-oxoglutarate (HMG) into 2 molecules of pyruvate. Also contains a secondary oxaloacetate (OAA) decarboxylase activity due to the common pyruvate enolate transition state formed following C-C bond cleavage in the retro-aldol and decarboxylation reactions.</text>
</comment>
<name>A0AAP2G947_9RHOB</name>
<dbReference type="GO" id="GO:0051252">
    <property type="term" value="P:regulation of RNA metabolic process"/>
    <property type="evidence" value="ECO:0007669"/>
    <property type="project" value="InterPro"/>
</dbReference>
<gene>
    <name evidence="11" type="primary">rraA</name>
    <name evidence="11" type="ORF">IV417_16660</name>
</gene>
<dbReference type="SUPFAM" id="SSF89562">
    <property type="entry name" value="RraA-like"/>
    <property type="match status" value="1"/>
</dbReference>
<dbReference type="Pfam" id="PF03737">
    <property type="entry name" value="RraA-like"/>
    <property type="match status" value="1"/>
</dbReference>
<dbReference type="EC" id="4.1.1.112" evidence="10"/>
<proteinExistence type="inferred from homology"/>
<comment type="subunit">
    <text evidence="4 10">Homotrimer.</text>
</comment>
<evidence type="ECO:0000256" key="1">
    <source>
        <dbReference type="ARBA" id="ARBA00001342"/>
    </source>
</evidence>
<feature type="binding site" evidence="9">
    <location>
        <begin position="73"/>
        <end position="76"/>
    </location>
    <ligand>
        <name>substrate</name>
    </ligand>
</feature>
<dbReference type="Gene3D" id="3.50.30.40">
    <property type="entry name" value="Ribonuclease E inhibitor RraA/RraA-like"/>
    <property type="match status" value="1"/>
</dbReference>
<comment type="catalytic activity">
    <reaction evidence="1 10">
        <text>4-hydroxy-4-methyl-2-oxoglutarate = 2 pyruvate</text>
        <dbReference type="Rhea" id="RHEA:22748"/>
        <dbReference type="ChEBI" id="CHEBI:15361"/>
        <dbReference type="ChEBI" id="CHEBI:58276"/>
        <dbReference type="EC" id="4.1.3.17"/>
    </reaction>
</comment>
<keyword evidence="6 10" id="KW-0456">Lyase</keyword>
<dbReference type="GO" id="GO:0047443">
    <property type="term" value="F:4-hydroxy-4-methyl-2-oxoglutarate aldolase activity"/>
    <property type="evidence" value="ECO:0007669"/>
    <property type="project" value="UniProtKB-EC"/>
</dbReference>
<evidence type="ECO:0000313" key="12">
    <source>
        <dbReference type="Proteomes" id="UP001315686"/>
    </source>
</evidence>
<dbReference type="GO" id="GO:0008948">
    <property type="term" value="F:oxaloacetate decarboxylase activity"/>
    <property type="evidence" value="ECO:0007669"/>
    <property type="project" value="UniProtKB-EC"/>
</dbReference>
<dbReference type="InterPro" id="IPR005493">
    <property type="entry name" value="RraA/RraA-like"/>
</dbReference>
<evidence type="ECO:0000256" key="10">
    <source>
        <dbReference type="RuleBase" id="RU004338"/>
    </source>
</evidence>
<keyword evidence="5 9" id="KW-0479">Metal-binding</keyword>
<dbReference type="PANTHER" id="PTHR33254:SF4">
    <property type="entry name" value="4-HYDROXY-4-METHYL-2-OXOGLUTARATE ALDOLASE 3-RELATED"/>
    <property type="match status" value="1"/>
</dbReference>
<evidence type="ECO:0000256" key="8">
    <source>
        <dbReference type="ARBA" id="ARBA00047973"/>
    </source>
</evidence>
<protein>
    <recommendedName>
        <fullName evidence="10">4-hydroxy-4-methyl-2-oxoglutarate aldolase</fullName>
        <shortName evidence="10">HMG aldolase</shortName>
        <ecNumber evidence="10">4.1.1.112</ecNumber>
        <ecNumber evidence="10">4.1.3.17</ecNumber>
    </recommendedName>
    <alternativeName>
        <fullName evidence="10">Oxaloacetate decarboxylase</fullName>
    </alternativeName>
</protein>
<dbReference type="EMBL" id="JADQAZ010000003">
    <property type="protein sequence ID" value="MBT0959021.1"/>
    <property type="molecule type" value="Genomic_DNA"/>
</dbReference>
<dbReference type="GO" id="GO:0046872">
    <property type="term" value="F:metal ion binding"/>
    <property type="evidence" value="ECO:0007669"/>
    <property type="project" value="UniProtKB-KW"/>
</dbReference>
<accession>A0AAP2G947</accession>
<comment type="catalytic activity">
    <reaction evidence="8 10">
        <text>oxaloacetate + H(+) = pyruvate + CO2</text>
        <dbReference type="Rhea" id="RHEA:15641"/>
        <dbReference type="ChEBI" id="CHEBI:15361"/>
        <dbReference type="ChEBI" id="CHEBI:15378"/>
        <dbReference type="ChEBI" id="CHEBI:16452"/>
        <dbReference type="ChEBI" id="CHEBI:16526"/>
        <dbReference type="EC" id="4.1.1.112"/>
    </reaction>
</comment>
<dbReference type="GO" id="GO:0008428">
    <property type="term" value="F:ribonuclease inhibitor activity"/>
    <property type="evidence" value="ECO:0007669"/>
    <property type="project" value="InterPro"/>
</dbReference>
<evidence type="ECO:0000256" key="7">
    <source>
        <dbReference type="ARBA" id="ARBA00025046"/>
    </source>
</evidence>
<comment type="caution">
    <text evidence="11">The sequence shown here is derived from an EMBL/GenBank/DDBJ whole genome shotgun (WGS) entry which is preliminary data.</text>
</comment>
<comment type="similarity">
    <text evidence="3 10">Belongs to the class II aldolase/RraA-like family.</text>
</comment>
<evidence type="ECO:0000256" key="9">
    <source>
        <dbReference type="PIRSR" id="PIRSR605493-1"/>
    </source>
</evidence>
<dbReference type="NCBIfam" id="TIGR01935">
    <property type="entry name" value="NOT-MenG"/>
    <property type="match status" value="1"/>
</dbReference>
<dbReference type="AlphaFoldDB" id="A0AAP2G947"/>
<evidence type="ECO:0000256" key="2">
    <source>
        <dbReference type="ARBA" id="ARBA00001968"/>
    </source>
</evidence>
<dbReference type="InterPro" id="IPR010203">
    <property type="entry name" value="RraA"/>
</dbReference>
<dbReference type="EC" id="4.1.3.17" evidence="10"/>
<feature type="binding site" evidence="9">
    <location>
        <position position="96"/>
    </location>
    <ligand>
        <name>Mg(2+)</name>
        <dbReference type="ChEBI" id="CHEBI:18420"/>
    </ligand>
</feature>
<keyword evidence="12" id="KW-1185">Reference proteome</keyword>
<dbReference type="RefSeq" id="WP_327795232.1">
    <property type="nucleotide sequence ID" value="NZ_JADQAZ010000003.1"/>
</dbReference>
<feature type="binding site" evidence="9">
    <location>
        <position position="95"/>
    </location>
    <ligand>
        <name>substrate</name>
    </ligand>
</feature>
<evidence type="ECO:0000256" key="5">
    <source>
        <dbReference type="ARBA" id="ARBA00022723"/>
    </source>
</evidence>
<evidence type="ECO:0000256" key="6">
    <source>
        <dbReference type="ARBA" id="ARBA00023239"/>
    </source>
</evidence>
<comment type="cofactor">
    <cofactor evidence="2 10">
        <name>a divalent metal cation</name>
        <dbReference type="ChEBI" id="CHEBI:60240"/>
    </cofactor>
</comment>
<dbReference type="CDD" id="cd16841">
    <property type="entry name" value="RraA_family"/>
    <property type="match status" value="1"/>
</dbReference>
<dbReference type="NCBIfam" id="NF006875">
    <property type="entry name" value="PRK09372.1"/>
    <property type="match status" value="1"/>
</dbReference>
<comment type="cofactor">
    <cofactor evidence="9">
        <name>Mg(2+)</name>
        <dbReference type="ChEBI" id="CHEBI:18420"/>
    </cofactor>
</comment>
<dbReference type="PANTHER" id="PTHR33254">
    <property type="entry name" value="4-HYDROXY-4-METHYL-2-OXOGLUTARATE ALDOLASE 3-RELATED"/>
    <property type="match status" value="1"/>
</dbReference>
<dbReference type="Proteomes" id="UP001315686">
    <property type="component" value="Unassembled WGS sequence"/>
</dbReference>
<dbReference type="InterPro" id="IPR036704">
    <property type="entry name" value="RraA/RraA-like_sf"/>
</dbReference>
<reference evidence="11 12" key="1">
    <citation type="journal article" date="2021" name="Arch. Microbiol.">
        <title>Harenicola maris gen. nov., sp. nov. isolated from the Sea of Japan shallow sediments.</title>
        <authorList>
            <person name="Romanenko L.A."/>
            <person name="Kurilenko V.V."/>
            <person name="Chernysheva N.Y."/>
            <person name="Tekutyeva L.A."/>
            <person name="Velansky P.V."/>
            <person name="Svetashev V.I."/>
            <person name="Isaeva M.P."/>
        </authorList>
    </citation>
    <scope>NUCLEOTIDE SEQUENCE [LARGE SCALE GENOMIC DNA]</scope>
    <source>
        <strain evidence="11 12">KMM 3653</strain>
    </source>
</reference>
<sequence length="157" mass="16776">MKTADLIDDHAADLTLVHLPFRQFGTRSHFAGKIQTVKCFEDNTEVRAQLETPGKGRILVIDGGGSTRIALLGDMLAALAIKNGWAGLILNAAIRDSADINTMDTLVFALGTSPVKSAKEGWGKVGTKISFGGVAFEPDDWVYGDADGVLFSKKKLV</sequence>
<organism evidence="11 12">
    <name type="scientific">Harenicola maris</name>
    <dbReference type="NCBI Taxonomy" id="2841044"/>
    <lineage>
        <taxon>Bacteria</taxon>
        <taxon>Pseudomonadati</taxon>
        <taxon>Pseudomonadota</taxon>
        <taxon>Alphaproteobacteria</taxon>
        <taxon>Rhodobacterales</taxon>
        <taxon>Paracoccaceae</taxon>
        <taxon>Harenicola</taxon>
    </lineage>
</organism>
<evidence type="ECO:0000256" key="3">
    <source>
        <dbReference type="ARBA" id="ARBA00008621"/>
    </source>
</evidence>